<proteinExistence type="inferred from homology"/>
<dbReference type="GO" id="GO:0005840">
    <property type="term" value="C:ribosome"/>
    <property type="evidence" value="ECO:0007669"/>
    <property type="project" value="UniProtKB-KW"/>
</dbReference>
<keyword evidence="3" id="KW-0687">Ribonucleoprotein</keyword>
<dbReference type="InterPro" id="IPR000244">
    <property type="entry name" value="Ribosomal_bL9"/>
</dbReference>
<evidence type="ECO:0000256" key="3">
    <source>
        <dbReference type="ARBA" id="ARBA00023274"/>
    </source>
</evidence>
<protein>
    <recommendedName>
        <fullName evidence="4">Large ribosomal subunit protein bL9m</fullName>
    </recommendedName>
    <alternativeName>
        <fullName evidence="5">39S ribosomal protein L9, mitochondrial</fullName>
    </alternativeName>
</protein>
<dbReference type="EMBL" id="LWCA01000742">
    <property type="protein sequence ID" value="OAF67115.1"/>
    <property type="molecule type" value="Genomic_DNA"/>
</dbReference>
<dbReference type="Proteomes" id="UP000078046">
    <property type="component" value="Unassembled WGS sequence"/>
</dbReference>
<gene>
    <name evidence="8" type="ORF">A3Q56_05141</name>
</gene>
<dbReference type="GO" id="GO:0006412">
    <property type="term" value="P:translation"/>
    <property type="evidence" value="ECO:0007669"/>
    <property type="project" value="InterPro"/>
</dbReference>
<evidence type="ECO:0000313" key="8">
    <source>
        <dbReference type="EMBL" id="OAF67115.1"/>
    </source>
</evidence>
<feature type="transmembrane region" description="Helical" evidence="6">
    <location>
        <begin position="77"/>
        <end position="95"/>
    </location>
</feature>
<feature type="domain" description="Ribosomal protein L9" evidence="7">
    <location>
        <begin position="268"/>
        <end position="313"/>
    </location>
</feature>
<evidence type="ECO:0000256" key="4">
    <source>
        <dbReference type="ARBA" id="ARBA00035194"/>
    </source>
</evidence>
<dbReference type="SUPFAM" id="SSF64005">
    <property type="entry name" value="Undecaprenyl diphosphate synthase"/>
    <property type="match status" value="1"/>
</dbReference>
<keyword evidence="6" id="KW-1133">Transmembrane helix</keyword>
<evidence type="ECO:0000256" key="6">
    <source>
        <dbReference type="SAM" id="Phobius"/>
    </source>
</evidence>
<dbReference type="Pfam" id="PF01281">
    <property type="entry name" value="Ribosomal_L9_N"/>
    <property type="match status" value="1"/>
</dbReference>
<dbReference type="SUPFAM" id="SSF55658">
    <property type="entry name" value="L9 N-domain-like"/>
    <property type="match status" value="1"/>
</dbReference>
<dbReference type="OrthoDB" id="5555409at2759"/>
<keyword evidence="2 8" id="KW-0689">Ribosomal protein</keyword>
<comment type="caution">
    <text evidence="8">The sequence shown here is derived from an EMBL/GenBank/DDBJ whole genome shotgun (WGS) entry which is preliminary data.</text>
</comment>
<dbReference type="AlphaFoldDB" id="A0A177AYN4"/>
<evidence type="ECO:0000256" key="5">
    <source>
        <dbReference type="ARBA" id="ARBA00035381"/>
    </source>
</evidence>
<feature type="transmembrane region" description="Helical" evidence="6">
    <location>
        <begin position="6"/>
        <end position="32"/>
    </location>
</feature>
<evidence type="ECO:0000256" key="2">
    <source>
        <dbReference type="ARBA" id="ARBA00022980"/>
    </source>
</evidence>
<reference evidence="8 9" key="1">
    <citation type="submission" date="2016-04" db="EMBL/GenBank/DDBJ databases">
        <title>The genome of Intoshia linei affirms orthonectids as highly simplified spiralians.</title>
        <authorList>
            <person name="Mikhailov K.V."/>
            <person name="Slusarev G.S."/>
            <person name="Nikitin M.A."/>
            <person name="Logacheva M.D."/>
            <person name="Penin A."/>
            <person name="Aleoshin V."/>
            <person name="Panchin Y.V."/>
        </authorList>
    </citation>
    <scope>NUCLEOTIDE SEQUENCE [LARGE SCALE GENOMIC DNA]</scope>
    <source>
        <strain evidence="8">Intl2013</strain>
        <tissue evidence="8">Whole animal</tissue>
    </source>
</reference>
<comment type="similarity">
    <text evidence="1">Belongs to the bacterial ribosomal protein bL9 family.</text>
</comment>
<evidence type="ECO:0000259" key="7">
    <source>
        <dbReference type="Pfam" id="PF01281"/>
    </source>
</evidence>
<evidence type="ECO:0000313" key="9">
    <source>
        <dbReference type="Proteomes" id="UP000078046"/>
    </source>
</evidence>
<dbReference type="GO" id="GO:0016765">
    <property type="term" value="F:transferase activity, transferring alkyl or aryl (other than methyl) groups"/>
    <property type="evidence" value="ECO:0007669"/>
    <property type="project" value="InterPro"/>
</dbReference>
<dbReference type="InterPro" id="IPR009027">
    <property type="entry name" value="Ribosomal_bL9/RNase_H1_N"/>
</dbReference>
<evidence type="ECO:0000256" key="1">
    <source>
        <dbReference type="ARBA" id="ARBA00010605"/>
    </source>
</evidence>
<keyword evidence="9" id="KW-1185">Reference proteome</keyword>
<dbReference type="InterPro" id="IPR020070">
    <property type="entry name" value="Ribosomal_bL9_N"/>
</dbReference>
<name>A0A177AYN4_9BILA</name>
<keyword evidence="6" id="KW-0812">Transmembrane</keyword>
<keyword evidence="6" id="KW-0472">Membrane</keyword>
<dbReference type="GO" id="GO:0003735">
    <property type="term" value="F:structural constituent of ribosome"/>
    <property type="evidence" value="ECO:0007669"/>
    <property type="project" value="InterPro"/>
</dbReference>
<sequence>MNLNMIILYIIRKIYISFLFVYYQTTIILYYVNLYFNFFSRKLHGNLPNYEKFETFKQTPQHVAIVVKNPKKFKNQIVNLVCLLINFGIGAVTLYDKNGYMLENDHYFIDKIEKSIKCHIKKNKINNYVTYNKNVYINIYDFHSVEIQYDEVIMSSKLLDSNQLLRRILACIPNSNPNLILLFNNCNSLDGFFPINIHQSEIFIYNQVSLNYLSRQDSYAIVKRKYPYWDYPIPDWEYKQMWVWQKVRNRVYRNVFEVDREVKYGDTMNVLLNCNVEGIGIEGEVVSVDKKLARDLLIPSQQALYTSTENLEKMKIRMSKKKSDDSFKISENLAKTIRLLECMTLPIPMNGNVDWILNKYHIRIALRRAGVIIPLDKISVPDNISTAQDVKIQVEINPKRIITINSKIFLIDKTDNKMPNVVWKELDFIVGMKSNMKIPGILNNTNI</sequence>
<dbReference type="GO" id="GO:1990904">
    <property type="term" value="C:ribonucleoprotein complex"/>
    <property type="evidence" value="ECO:0007669"/>
    <property type="project" value="UniProtKB-KW"/>
</dbReference>
<dbReference type="InterPro" id="IPR036424">
    <property type="entry name" value="UPP_synth-like_sf"/>
</dbReference>
<dbReference type="InterPro" id="IPR036935">
    <property type="entry name" value="Ribosomal_bL9_N_sf"/>
</dbReference>
<organism evidence="8 9">
    <name type="scientific">Intoshia linei</name>
    <dbReference type="NCBI Taxonomy" id="1819745"/>
    <lineage>
        <taxon>Eukaryota</taxon>
        <taxon>Metazoa</taxon>
        <taxon>Spiralia</taxon>
        <taxon>Lophotrochozoa</taxon>
        <taxon>Mesozoa</taxon>
        <taxon>Orthonectida</taxon>
        <taxon>Rhopaluridae</taxon>
        <taxon>Intoshia</taxon>
    </lineage>
</organism>
<dbReference type="PANTHER" id="PTHR21368">
    <property type="entry name" value="50S RIBOSOMAL PROTEIN L9"/>
    <property type="match status" value="1"/>
</dbReference>
<accession>A0A177AYN4</accession>
<dbReference type="Gene3D" id="3.40.5.10">
    <property type="entry name" value="Ribosomal protein L9, N-terminal domain"/>
    <property type="match status" value="1"/>
</dbReference>